<dbReference type="AlphaFoldDB" id="A0A7L1CGM2"/>
<gene>
    <name evidence="1" type="primary">Po21_0</name>
    <name evidence="1" type="ORF">ILLCLE_R14934</name>
</gene>
<feature type="non-terminal residue" evidence="1">
    <location>
        <position position="85"/>
    </location>
</feature>
<keyword evidence="2" id="KW-1185">Reference proteome</keyword>
<dbReference type="EMBL" id="VXBB01038783">
    <property type="protein sequence ID" value="NXM65114.1"/>
    <property type="molecule type" value="Genomic_DNA"/>
</dbReference>
<proteinExistence type="predicted"/>
<comment type="caution">
    <text evidence="1">The sequence shown here is derived from an EMBL/GenBank/DDBJ whole genome shotgun (WGS) entry which is preliminary data.</text>
</comment>
<name>A0A7L1CGM2_9PASS</name>
<accession>A0A7L1CGM2</accession>
<feature type="non-terminal residue" evidence="1">
    <location>
        <position position="1"/>
    </location>
</feature>
<protein>
    <submittedName>
        <fullName evidence="1">PO21 protein</fullName>
    </submittedName>
</protein>
<evidence type="ECO:0000313" key="2">
    <source>
        <dbReference type="Proteomes" id="UP000534634"/>
    </source>
</evidence>
<reference evidence="1 2" key="1">
    <citation type="submission" date="2019-09" db="EMBL/GenBank/DDBJ databases">
        <title>Bird 10,000 Genomes (B10K) Project - Family phase.</title>
        <authorList>
            <person name="Zhang G."/>
        </authorList>
    </citation>
    <scope>NUCLEOTIDE SEQUENCE [LARGE SCALE GENOMIC DNA]</scope>
    <source>
        <strain evidence="1">B10K-DU-002-01</strain>
        <tissue evidence="1">Muscle</tissue>
    </source>
</reference>
<dbReference type="Proteomes" id="UP000534634">
    <property type="component" value="Unassembled WGS sequence"/>
</dbReference>
<sequence length="85" mass="9483">IVTARLTQAYPVNSRQRAFIHASGCSENLKLLQLMVKHSKEEHCELGVVFLDIAKAFDAICHQHIIVGLVQRGVRPHVVNLVSEV</sequence>
<organism evidence="1 2">
    <name type="scientific">Illadopsis cleaveri</name>
    <name type="common">blackcap illadopsis</name>
    <dbReference type="NCBI Taxonomy" id="201329"/>
    <lineage>
        <taxon>Eukaryota</taxon>
        <taxon>Metazoa</taxon>
        <taxon>Chordata</taxon>
        <taxon>Craniata</taxon>
        <taxon>Vertebrata</taxon>
        <taxon>Euteleostomi</taxon>
        <taxon>Archelosauria</taxon>
        <taxon>Archosauria</taxon>
        <taxon>Dinosauria</taxon>
        <taxon>Saurischia</taxon>
        <taxon>Theropoda</taxon>
        <taxon>Coelurosauria</taxon>
        <taxon>Aves</taxon>
        <taxon>Neognathae</taxon>
        <taxon>Neoaves</taxon>
        <taxon>Telluraves</taxon>
        <taxon>Australaves</taxon>
        <taxon>Passeriformes</taxon>
        <taxon>Sylvioidea</taxon>
        <taxon>Timaliidae</taxon>
        <taxon>Illadopsis</taxon>
    </lineage>
</organism>
<evidence type="ECO:0000313" key="1">
    <source>
        <dbReference type="EMBL" id="NXM65114.1"/>
    </source>
</evidence>